<accession>A0A6G7CFI2</accession>
<evidence type="ECO:0000313" key="1">
    <source>
        <dbReference type="EMBL" id="QIH40852.1"/>
    </source>
</evidence>
<dbReference type="EMBL" id="CP049331">
    <property type="protein sequence ID" value="QIH40852.1"/>
    <property type="molecule type" value="Genomic_DNA"/>
</dbReference>
<sequence length="80" mass="9524">MSRPLTTFLTDALYGEVEFGFYGSFKANNQVQAFQSVAFLHSFAFLSFHSKRKHWLLWRDSCDEETYRQLLVRLKLKQEL</sequence>
<protein>
    <submittedName>
        <fullName evidence="1">Uncharacterized protein</fullName>
    </submittedName>
</protein>
<dbReference type="AlphaFoldDB" id="A0A6G7CFI2"/>
<reference evidence="1 2" key="1">
    <citation type="submission" date="2020-02" db="EMBL/GenBank/DDBJ databases">
        <title>A complete genome of a marine bacterium Vibrio sp. ZWAL4003 isolated from the mangrove sediment with the ability to degrade polysaccharides.</title>
        <authorList>
            <person name="Wu J."/>
            <person name="Qu W."/>
            <person name="Zeng R."/>
        </authorList>
    </citation>
    <scope>NUCLEOTIDE SEQUENCE [LARGE SCALE GENOMIC DNA]</scope>
    <source>
        <strain evidence="1 2">ZWAL4003</strain>
    </source>
</reference>
<dbReference type="Proteomes" id="UP000503003">
    <property type="component" value="Chromosome 1"/>
</dbReference>
<organism evidence="1 2">
    <name type="scientific">Vibrio ziniensis</name>
    <dbReference type="NCBI Taxonomy" id="2711221"/>
    <lineage>
        <taxon>Bacteria</taxon>
        <taxon>Pseudomonadati</taxon>
        <taxon>Pseudomonadota</taxon>
        <taxon>Gammaproteobacteria</taxon>
        <taxon>Vibrionales</taxon>
        <taxon>Vibrionaceae</taxon>
        <taxon>Vibrio</taxon>
    </lineage>
</organism>
<gene>
    <name evidence="1" type="ORF">G5S32_02160</name>
</gene>
<dbReference type="KEGG" id="vzi:G5S32_02160"/>
<evidence type="ECO:0000313" key="2">
    <source>
        <dbReference type="Proteomes" id="UP000503003"/>
    </source>
</evidence>
<name>A0A6G7CFI2_9VIBR</name>
<proteinExistence type="predicted"/>
<keyword evidence="2" id="KW-1185">Reference proteome</keyword>